<evidence type="ECO:0000256" key="1">
    <source>
        <dbReference type="ARBA" id="ARBA00022491"/>
    </source>
</evidence>
<dbReference type="Proteomes" id="UP000886886">
    <property type="component" value="Unassembled WGS sequence"/>
</dbReference>
<evidence type="ECO:0000256" key="5">
    <source>
        <dbReference type="SAM" id="MobiDB-lite"/>
    </source>
</evidence>
<dbReference type="PANTHER" id="PTHR30146">
    <property type="entry name" value="LACI-RELATED TRANSCRIPTIONAL REPRESSOR"/>
    <property type="match status" value="1"/>
</dbReference>
<proteinExistence type="predicted"/>
<feature type="domain" description="HTH cro/C1-type" evidence="7">
    <location>
        <begin position="9"/>
        <end position="50"/>
    </location>
</feature>
<organism evidence="8 9">
    <name type="scientific">Candidatus Limivivens merdigallinarum</name>
    <dbReference type="NCBI Taxonomy" id="2840859"/>
    <lineage>
        <taxon>Bacteria</taxon>
        <taxon>Bacillati</taxon>
        <taxon>Bacillota</taxon>
        <taxon>Clostridia</taxon>
        <taxon>Lachnospirales</taxon>
        <taxon>Lachnospiraceae</taxon>
        <taxon>Lachnospiraceae incertae sedis</taxon>
        <taxon>Candidatus Limivivens</taxon>
    </lineage>
</organism>
<dbReference type="AlphaFoldDB" id="A0A9D0ZUT2"/>
<evidence type="ECO:0000259" key="6">
    <source>
        <dbReference type="PROSITE" id="PS50932"/>
    </source>
</evidence>
<name>A0A9D0ZUT2_9FIRM</name>
<dbReference type="PROSITE" id="PS50943">
    <property type="entry name" value="HTH_CROC1"/>
    <property type="match status" value="1"/>
</dbReference>
<feature type="region of interest" description="Disordered" evidence="5">
    <location>
        <begin position="346"/>
        <end position="365"/>
    </location>
</feature>
<reference evidence="8" key="1">
    <citation type="submission" date="2020-10" db="EMBL/GenBank/DDBJ databases">
        <authorList>
            <person name="Gilroy R."/>
        </authorList>
    </citation>
    <scope>NUCLEOTIDE SEQUENCE</scope>
    <source>
        <strain evidence="8">ChiSjej3B21-11622</strain>
    </source>
</reference>
<dbReference type="PANTHER" id="PTHR30146:SF95">
    <property type="entry name" value="RIBOSE OPERON REPRESSOR"/>
    <property type="match status" value="1"/>
</dbReference>
<protein>
    <submittedName>
        <fullName evidence="8">LacI family DNA-binding transcriptional regulator</fullName>
    </submittedName>
</protein>
<dbReference type="Gene3D" id="3.40.50.2300">
    <property type="match status" value="2"/>
</dbReference>
<keyword evidence="1" id="KW-0678">Repressor</keyword>
<keyword evidence="2" id="KW-0805">Transcription regulation</keyword>
<dbReference type="InterPro" id="IPR000843">
    <property type="entry name" value="HTH_LacI"/>
</dbReference>
<dbReference type="PROSITE" id="PS50932">
    <property type="entry name" value="HTH_LACI_2"/>
    <property type="match status" value="1"/>
</dbReference>
<feature type="domain" description="HTH lacI-type" evidence="6">
    <location>
        <begin position="6"/>
        <end position="60"/>
    </location>
</feature>
<dbReference type="InterPro" id="IPR010982">
    <property type="entry name" value="Lambda_DNA-bd_dom_sf"/>
</dbReference>
<keyword evidence="4" id="KW-0804">Transcription</keyword>
<dbReference type="SUPFAM" id="SSF53822">
    <property type="entry name" value="Periplasmic binding protein-like I"/>
    <property type="match status" value="1"/>
</dbReference>
<gene>
    <name evidence="8" type="ORF">IAB26_06500</name>
</gene>
<evidence type="ECO:0000256" key="3">
    <source>
        <dbReference type="ARBA" id="ARBA00023125"/>
    </source>
</evidence>
<evidence type="ECO:0000259" key="7">
    <source>
        <dbReference type="PROSITE" id="PS50943"/>
    </source>
</evidence>
<reference evidence="8" key="2">
    <citation type="journal article" date="2021" name="PeerJ">
        <title>Extensive microbial diversity within the chicken gut microbiome revealed by metagenomics and culture.</title>
        <authorList>
            <person name="Gilroy R."/>
            <person name="Ravi A."/>
            <person name="Getino M."/>
            <person name="Pursley I."/>
            <person name="Horton D.L."/>
            <person name="Alikhan N.F."/>
            <person name="Baker D."/>
            <person name="Gharbi K."/>
            <person name="Hall N."/>
            <person name="Watson M."/>
            <person name="Adriaenssens E.M."/>
            <person name="Foster-Nyarko E."/>
            <person name="Jarju S."/>
            <person name="Secka A."/>
            <person name="Antonio M."/>
            <person name="Oren A."/>
            <person name="Chaudhuri R.R."/>
            <person name="La Ragione R."/>
            <person name="Hildebrand F."/>
            <person name="Pallen M.J."/>
        </authorList>
    </citation>
    <scope>NUCLEOTIDE SEQUENCE</scope>
    <source>
        <strain evidence="8">ChiSjej3B21-11622</strain>
    </source>
</reference>
<dbReference type="InterPro" id="IPR001387">
    <property type="entry name" value="Cro/C1-type_HTH"/>
</dbReference>
<dbReference type="Gene3D" id="1.10.260.40">
    <property type="entry name" value="lambda repressor-like DNA-binding domains"/>
    <property type="match status" value="1"/>
</dbReference>
<dbReference type="CDD" id="cd01392">
    <property type="entry name" value="HTH_LacI"/>
    <property type="match status" value="1"/>
</dbReference>
<evidence type="ECO:0000313" key="9">
    <source>
        <dbReference type="Proteomes" id="UP000886886"/>
    </source>
</evidence>
<dbReference type="GO" id="GO:0003700">
    <property type="term" value="F:DNA-binding transcription factor activity"/>
    <property type="evidence" value="ECO:0007669"/>
    <property type="project" value="TreeGrafter"/>
</dbReference>
<dbReference type="InterPro" id="IPR046335">
    <property type="entry name" value="LacI/GalR-like_sensor"/>
</dbReference>
<dbReference type="SUPFAM" id="SSF47413">
    <property type="entry name" value="lambda repressor-like DNA-binding domains"/>
    <property type="match status" value="1"/>
</dbReference>
<evidence type="ECO:0000256" key="2">
    <source>
        <dbReference type="ARBA" id="ARBA00023015"/>
    </source>
</evidence>
<dbReference type="InterPro" id="IPR028082">
    <property type="entry name" value="Peripla_BP_I"/>
</dbReference>
<dbReference type="Pfam" id="PF13377">
    <property type="entry name" value="Peripla_BP_3"/>
    <property type="match status" value="1"/>
</dbReference>
<dbReference type="SMART" id="SM00354">
    <property type="entry name" value="HTH_LACI"/>
    <property type="match status" value="1"/>
</dbReference>
<accession>A0A9D0ZUT2</accession>
<sequence length="365" mass="41268">MNKKRVTFADIAEYTHFSKTTISRYFNNPDSLTLENQQKIADALVALDYQENKVGRILASGRTEFVGVIIPNLYMHYYSEMLNQLLATYETYGYKFLVFAGNSKKDVEEQYLKELLAYNIEGLIMLSPTIPSKELASYQIPIVGIEREDEEICSVNTDNYMGGVQATSLLQKSDCDLVIHINADVPETTPAHGRIRGFLDICREFELPHKLILKDLGDSYEENQKHLTDILNSLEQEYPQKKKGIFMPNDTHANVLLNLLFQRYGCLPDTYRIIGFDNSPISREAVIPISTVGQQIPLIAKEAMALLTLQMNERKKRKPIPLEAPIHKIIPPVLIRRATTDGISGKTGIPDAFQIPNHPPKGGTR</sequence>
<keyword evidence="3 8" id="KW-0238">DNA-binding</keyword>
<dbReference type="GO" id="GO:0000976">
    <property type="term" value="F:transcription cis-regulatory region binding"/>
    <property type="evidence" value="ECO:0007669"/>
    <property type="project" value="TreeGrafter"/>
</dbReference>
<comment type="caution">
    <text evidence="8">The sequence shown here is derived from an EMBL/GenBank/DDBJ whole genome shotgun (WGS) entry which is preliminary data.</text>
</comment>
<evidence type="ECO:0000256" key="4">
    <source>
        <dbReference type="ARBA" id="ARBA00023163"/>
    </source>
</evidence>
<dbReference type="EMBL" id="DVFT01000095">
    <property type="protein sequence ID" value="HIQ96194.1"/>
    <property type="molecule type" value="Genomic_DNA"/>
</dbReference>
<evidence type="ECO:0000313" key="8">
    <source>
        <dbReference type="EMBL" id="HIQ96194.1"/>
    </source>
</evidence>